<feature type="domain" description="Methyltransferase" evidence="1">
    <location>
        <begin position="22"/>
        <end position="119"/>
    </location>
</feature>
<keyword evidence="2" id="KW-0808">Transferase</keyword>
<dbReference type="GO" id="GO:0008168">
    <property type="term" value="F:methyltransferase activity"/>
    <property type="evidence" value="ECO:0007669"/>
    <property type="project" value="UniProtKB-KW"/>
</dbReference>
<gene>
    <name evidence="2" type="ORF">SAMN04489726_3356</name>
</gene>
<dbReference type="SUPFAM" id="SSF53335">
    <property type="entry name" value="S-adenosyl-L-methionine-dependent methyltransferases"/>
    <property type="match status" value="1"/>
</dbReference>
<keyword evidence="3" id="KW-1185">Reference proteome</keyword>
<protein>
    <submittedName>
        <fullName evidence="2">Methyltransferase domain-containing protein</fullName>
    </submittedName>
</protein>
<dbReference type="eggNOG" id="COG2518">
    <property type="taxonomic scope" value="Bacteria"/>
</dbReference>
<name>A0A1G9W1X3_ALLAB</name>
<dbReference type="RefSeq" id="WP_052407718.1">
    <property type="nucleotide sequence ID" value="NZ_JOEF01000019.1"/>
</dbReference>
<dbReference type="InterPro" id="IPR029063">
    <property type="entry name" value="SAM-dependent_MTases_sf"/>
</dbReference>
<proteinExistence type="predicted"/>
<dbReference type="AlphaFoldDB" id="A0A1G9W1X3"/>
<dbReference type="Pfam" id="PF13649">
    <property type="entry name" value="Methyltransf_25"/>
    <property type="match status" value="1"/>
</dbReference>
<accession>A0A1G9W1X3</accession>
<dbReference type="EMBL" id="LT629701">
    <property type="protein sequence ID" value="SDM78524.1"/>
    <property type="molecule type" value="Genomic_DNA"/>
</dbReference>
<dbReference type="GO" id="GO:0032259">
    <property type="term" value="P:methylation"/>
    <property type="evidence" value="ECO:0007669"/>
    <property type="project" value="UniProtKB-KW"/>
</dbReference>
<reference evidence="2 3" key="1">
    <citation type="submission" date="2016-10" db="EMBL/GenBank/DDBJ databases">
        <authorList>
            <person name="de Groot N.N."/>
        </authorList>
    </citation>
    <scope>NUCLEOTIDE SEQUENCE [LARGE SCALE GENOMIC DNA]</scope>
    <source>
        <strain evidence="2 3">DSM 44149</strain>
    </source>
</reference>
<dbReference type="Gene3D" id="3.40.50.150">
    <property type="entry name" value="Vaccinia Virus protein VP39"/>
    <property type="match status" value="1"/>
</dbReference>
<dbReference type="STRING" id="211114.SAMN04489726_3356"/>
<dbReference type="CDD" id="cd02440">
    <property type="entry name" value="AdoMet_MTases"/>
    <property type="match status" value="1"/>
</dbReference>
<evidence type="ECO:0000259" key="1">
    <source>
        <dbReference type="Pfam" id="PF13649"/>
    </source>
</evidence>
<evidence type="ECO:0000313" key="3">
    <source>
        <dbReference type="Proteomes" id="UP000183376"/>
    </source>
</evidence>
<keyword evidence="2" id="KW-0489">Methyltransferase</keyword>
<evidence type="ECO:0000313" key="2">
    <source>
        <dbReference type="EMBL" id="SDM78524.1"/>
    </source>
</evidence>
<organism evidence="2 3">
    <name type="scientific">Allokutzneria albata</name>
    <name type="common">Kibdelosporangium albatum</name>
    <dbReference type="NCBI Taxonomy" id="211114"/>
    <lineage>
        <taxon>Bacteria</taxon>
        <taxon>Bacillati</taxon>
        <taxon>Actinomycetota</taxon>
        <taxon>Actinomycetes</taxon>
        <taxon>Pseudonocardiales</taxon>
        <taxon>Pseudonocardiaceae</taxon>
        <taxon>Allokutzneria</taxon>
    </lineage>
</organism>
<dbReference type="InterPro" id="IPR041698">
    <property type="entry name" value="Methyltransf_25"/>
</dbReference>
<sequence length="167" mass="17511">MTVPDRVRWAIEVVGPRPEDEILEIGAGPGLAAALVCERLRGGRLLAIDRSPTAVARIGERNAEHVAAGRLAVRQSALADLIVPPGSFDTAFAMNVNVFWVGDPARELAVLKAALREGGSLHVLYDAGAPTAAERITEPVAAVLREHGFTGVTVHTAALGIGVSARR</sequence>
<dbReference type="Proteomes" id="UP000183376">
    <property type="component" value="Chromosome I"/>
</dbReference>